<dbReference type="InterPro" id="IPR010583">
    <property type="entry name" value="MipA"/>
</dbReference>
<reference evidence="7 8" key="1">
    <citation type="submission" date="2019-02" db="EMBL/GenBank/DDBJ databases">
        <title>WGS of Pseudoxanthomonas species novum from clinical isolates.</title>
        <authorList>
            <person name="Bernier A.-M."/>
            <person name="Bernard K."/>
            <person name="Vachon A."/>
        </authorList>
    </citation>
    <scope>NUCLEOTIDE SEQUENCE [LARGE SCALE GENOMIC DNA]</scope>
    <source>
        <strain evidence="7 8">NML171200</strain>
    </source>
</reference>
<dbReference type="Proteomes" id="UP000292627">
    <property type="component" value="Unassembled WGS sequence"/>
</dbReference>
<evidence type="ECO:0000256" key="5">
    <source>
        <dbReference type="ARBA" id="ARBA00023237"/>
    </source>
</evidence>
<evidence type="ECO:0000313" key="8">
    <source>
        <dbReference type="Proteomes" id="UP000292627"/>
    </source>
</evidence>
<dbReference type="PANTHER" id="PTHR38776">
    <property type="entry name" value="MLTA-INTERACTING PROTEIN-RELATED"/>
    <property type="match status" value="1"/>
</dbReference>
<evidence type="ECO:0000313" key="7">
    <source>
        <dbReference type="EMBL" id="TAA20153.1"/>
    </source>
</evidence>
<evidence type="ECO:0000256" key="1">
    <source>
        <dbReference type="ARBA" id="ARBA00004442"/>
    </source>
</evidence>
<evidence type="ECO:0000256" key="3">
    <source>
        <dbReference type="ARBA" id="ARBA00022729"/>
    </source>
</evidence>
<dbReference type="EMBL" id="SHMC01000011">
    <property type="protein sequence ID" value="TAA20153.1"/>
    <property type="molecule type" value="Genomic_DNA"/>
</dbReference>
<evidence type="ECO:0000256" key="6">
    <source>
        <dbReference type="SAM" id="SignalP"/>
    </source>
</evidence>
<dbReference type="GO" id="GO:0009252">
    <property type="term" value="P:peptidoglycan biosynthetic process"/>
    <property type="evidence" value="ECO:0007669"/>
    <property type="project" value="TreeGrafter"/>
</dbReference>
<keyword evidence="4" id="KW-0472">Membrane</keyword>
<organism evidence="7 8">
    <name type="scientific">Pseudoxanthomonas winnipegensis</name>
    <dbReference type="NCBI Taxonomy" id="2480810"/>
    <lineage>
        <taxon>Bacteria</taxon>
        <taxon>Pseudomonadati</taxon>
        <taxon>Pseudomonadota</taxon>
        <taxon>Gammaproteobacteria</taxon>
        <taxon>Lysobacterales</taxon>
        <taxon>Lysobacteraceae</taxon>
        <taxon>Pseudoxanthomonas</taxon>
    </lineage>
</organism>
<dbReference type="PANTHER" id="PTHR38776:SF1">
    <property type="entry name" value="MLTA-INTERACTING PROTEIN-RELATED"/>
    <property type="match status" value="1"/>
</dbReference>
<keyword evidence="3 6" id="KW-0732">Signal</keyword>
<dbReference type="OrthoDB" id="5295915at2"/>
<sequence length="263" mass="28072">MNKTARNLLKLALLALPATALGQQPTSTSDTWSLGVGAAAIDSPYAGEGTRVRPFPLIGYEGERVFLRGVSGGVHLYESGQFTLDALLSVRLDGFDIGDLGRTELLANGVDPALLSDRDDGIDAGFRAGISSTWGAIALEAVHDISDTSDGYQISLDYRYTWLLDRSRLTTNVGASWMSSALADYYFGILDGEVARGVAAYAPGSALVPRLGLTLMQPIGKSKWQLLGSIEYRFLPGELSDSPLLEPGSEGVGRVLLGLSRRF</sequence>
<keyword evidence="5" id="KW-0998">Cell outer membrane</keyword>
<comment type="caution">
    <text evidence="7">The sequence shown here is derived from an EMBL/GenBank/DDBJ whole genome shotgun (WGS) entry which is preliminary data.</text>
</comment>
<dbReference type="RefSeq" id="WP_130553048.1">
    <property type="nucleotide sequence ID" value="NZ_SHMC01000011.1"/>
</dbReference>
<proteinExistence type="inferred from homology"/>
<comment type="subcellular location">
    <subcellularLocation>
        <location evidence="1">Cell outer membrane</location>
    </subcellularLocation>
</comment>
<dbReference type="AlphaFoldDB" id="A0A4Q8L4H9"/>
<name>A0A4Q8L4H9_9GAMM</name>
<protein>
    <submittedName>
        <fullName evidence="7">MipA/OmpV family protein</fullName>
    </submittedName>
</protein>
<feature type="signal peptide" evidence="6">
    <location>
        <begin position="1"/>
        <end position="22"/>
    </location>
</feature>
<gene>
    <name evidence="7" type="ORF">EA660_19195</name>
</gene>
<evidence type="ECO:0000256" key="2">
    <source>
        <dbReference type="ARBA" id="ARBA00005722"/>
    </source>
</evidence>
<accession>A0A4Q8L4H9</accession>
<dbReference type="GO" id="GO:0009279">
    <property type="term" value="C:cell outer membrane"/>
    <property type="evidence" value="ECO:0007669"/>
    <property type="project" value="UniProtKB-SubCell"/>
</dbReference>
<dbReference type="Pfam" id="PF06629">
    <property type="entry name" value="MipA"/>
    <property type="match status" value="1"/>
</dbReference>
<evidence type="ECO:0000256" key="4">
    <source>
        <dbReference type="ARBA" id="ARBA00023136"/>
    </source>
</evidence>
<comment type="similarity">
    <text evidence="2">Belongs to the MipA/OmpV family.</text>
</comment>
<feature type="chain" id="PRO_5020474995" evidence="6">
    <location>
        <begin position="23"/>
        <end position="263"/>
    </location>
</feature>